<dbReference type="EMBL" id="CAEKKB010000003">
    <property type="protein sequence ID" value="CAB4304287.1"/>
    <property type="molecule type" value="Genomic_DNA"/>
</dbReference>
<gene>
    <name evidence="1" type="ORF">ORAREDHAP_LOCUS21753</name>
</gene>
<dbReference type="PANTHER" id="PTHR37201">
    <property type="entry name" value="WD REPEAT PROTEIN"/>
    <property type="match status" value="1"/>
</dbReference>
<dbReference type="Proteomes" id="UP000507245">
    <property type="component" value="Unassembled WGS sequence"/>
</dbReference>
<sequence>MEVGEGMYLRGMRKPYEYLPTGRKSYLDEQDIVTFLDPPKGLILWTRLLTIPLHIFERRHRLLRLLEPRLISRAWEIAGTRYEDPNLAKRSASKLLSNEDGAISLNIIIAEQMEGMCNWMFCKFQAIFLGRTGRFMDDLCMFPCS</sequence>
<dbReference type="AlphaFoldDB" id="A0A6J5WW52"/>
<keyword evidence="2" id="KW-1185">Reference proteome</keyword>
<evidence type="ECO:0000313" key="2">
    <source>
        <dbReference type="Proteomes" id="UP000507245"/>
    </source>
</evidence>
<reference evidence="2" key="1">
    <citation type="journal article" date="2020" name="Genome Biol.">
        <title>Gamete binning: chromosome-level and haplotype-resolved genome assembly enabled by high-throughput single-cell sequencing of gamete genomes.</title>
        <authorList>
            <person name="Campoy J.A."/>
            <person name="Sun H."/>
            <person name="Goel M."/>
            <person name="Jiao W.-B."/>
            <person name="Folz-Donahue K."/>
            <person name="Wang N."/>
            <person name="Rubio M."/>
            <person name="Liu C."/>
            <person name="Kukat C."/>
            <person name="Ruiz D."/>
            <person name="Huettel B."/>
            <person name="Schneeberger K."/>
        </authorList>
    </citation>
    <scope>NUCLEOTIDE SEQUENCE [LARGE SCALE GENOMIC DNA]</scope>
    <source>
        <strain evidence="2">cv. Rojo Pasion</strain>
    </source>
</reference>
<proteinExistence type="predicted"/>
<name>A0A6J5WW52_PRUAR</name>
<dbReference type="OrthoDB" id="505263at2759"/>
<organism evidence="1 2">
    <name type="scientific">Prunus armeniaca</name>
    <name type="common">Apricot</name>
    <name type="synonym">Armeniaca vulgaris</name>
    <dbReference type="NCBI Taxonomy" id="36596"/>
    <lineage>
        <taxon>Eukaryota</taxon>
        <taxon>Viridiplantae</taxon>
        <taxon>Streptophyta</taxon>
        <taxon>Embryophyta</taxon>
        <taxon>Tracheophyta</taxon>
        <taxon>Spermatophyta</taxon>
        <taxon>Magnoliopsida</taxon>
        <taxon>eudicotyledons</taxon>
        <taxon>Gunneridae</taxon>
        <taxon>Pentapetalae</taxon>
        <taxon>rosids</taxon>
        <taxon>fabids</taxon>
        <taxon>Rosales</taxon>
        <taxon>Rosaceae</taxon>
        <taxon>Amygdaloideae</taxon>
        <taxon>Amygdaleae</taxon>
        <taxon>Prunus</taxon>
    </lineage>
</organism>
<accession>A0A6J5WW52</accession>
<protein>
    <submittedName>
        <fullName evidence="1">Uncharacterized protein</fullName>
    </submittedName>
</protein>
<evidence type="ECO:0000313" key="1">
    <source>
        <dbReference type="EMBL" id="CAB4304287.1"/>
    </source>
</evidence>
<dbReference type="PANTHER" id="PTHR37201:SF1">
    <property type="entry name" value="WD REPEAT PROTEIN"/>
    <property type="match status" value="1"/>
</dbReference>